<organism evidence="1 2">
    <name type="scientific">Actinocorallia aurantiaca</name>
    <dbReference type="NCBI Taxonomy" id="46204"/>
    <lineage>
        <taxon>Bacteria</taxon>
        <taxon>Bacillati</taxon>
        <taxon>Actinomycetota</taxon>
        <taxon>Actinomycetes</taxon>
        <taxon>Streptosporangiales</taxon>
        <taxon>Thermomonosporaceae</taxon>
        <taxon>Actinocorallia</taxon>
    </lineage>
</organism>
<accession>A0ABP6GPG0</accession>
<name>A0ABP6GPG0_9ACTN</name>
<keyword evidence="2" id="KW-1185">Reference proteome</keyword>
<dbReference type="RefSeq" id="WP_344450889.1">
    <property type="nucleotide sequence ID" value="NZ_BAAATZ010000009.1"/>
</dbReference>
<evidence type="ECO:0000313" key="1">
    <source>
        <dbReference type="EMBL" id="GAA2726483.1"/>
    </source>
</evidence>
<dbReference type="EMBL" id="BAAATZ010000009">
    <property type="protein sequence ID" value="GAA2726483.1"/>
    <property type="molecule type" value="Genomic_DNA"/>
</dbReference>
<gene>
    <name evidence="1" type="ORF">GCM10010439_29170</name>
</gene>
<comment type="caution">
    <text evidence="1">The sequence shown here is derived from an EMBL/GenBank/DDBJ whole genome shotgun (WGS) entry which is preliminary data.</text>
</comment>
<protein>
    <recommendedName>
        <fullName evidence="3">Secreted protein</fullName>
    </recommendedName>
</protein>
<dbReference type="Proteomes" id="UP001501842">
    <property type="component" value="Unassembled WGS sequence"/>
</dbReference>
<proteinExistence type="predicted"/>
<reference evidence="2" key="1">
    <citation type="journal article" date="2019" name="Int. J. Syst. Evol. Microbiol.">
        <title>The Global Catalogue of Microorganisms (GCM) 10K type strain sequencing project: providing services to taxonomists for standard genome sequencing and annotation.</title>
        <authorList>
            <consortium name="The Broad Institute Genomics Platform"/>
            <consortium name="The Broad Institute Genome Sequencing Center for Infectious Disease"/>
            <person name="Wu L."/>
            <person name="Ma J."/>
        </authorList>
    </citation>
    <scope>NUCLEOTIDE SEQUENCE [LARGE SCALE GENOMIC DNA]</scope>
    <source>
        <strain evidence="2">JCM 8201</strain>
    </source>
</reference>
<sequence>MILLGPVFVTVVPARTAKLSAVPRSTGAVAARALDCTAMVRAITGRIEKAAASRERQGELRGELRETRVRIVFI</sequence>
<evidence type="ECO:0000313" key="2">
    <source>
        <dbReference type="Proteomes" id="UP001501842"/>
    </source>
</evidence>
<evidence type="ECO:0008006" key="3">
    <source>
        <dbReference type="Google" id="ProtNLM"/>
    </source>
</evidence>